<gene>
    <name evidence="2" type="ORF">GOOTI_187_00570</name>
</gene>
<organism evidence="2 3">
    <name type="scientific">Gordonia otitidis (strain DSM 44809 / CCUG 52243 / JCM 12355 / NBRC 100426 / IFM 10032)</name>
    <dbReference type="NCBI Taxonomy" id="1108044"/>
    <lineage>
        <taxon>Bacteria</taxon>
        <taxon>Bacillati</taxon>
        <taxon>Actinomycetota</taxon>
        <taxon>Actinomycetes</taxon>
        <taxon>Mycobacteriales</taxon>
        <taxon>Gordoniaceae</taxon>
        <taxon>Gordonia</taxon>
    </lineage>
</organism>
<feature type="region of interest" description="Disordered" evidence="1">
    <location>
        <begin position="34"/>
        <end position="148"/>
    </location>
</feature>
<reference evidence="2" key="1">
    <citation type="submission" date="2012-02" db="EMBL/GenBank/DDBJ databases">
        <title>Whole genome shotgun sequence of Gordonia otitidis NBRC 100426.</title>
        <authorList>
            <person name="Yoshida I."/>
            <person name="Hosoyama A."/>
            <person name="Tsuchikane K."/>
            <person name="Katsumata H."/>
            <person name="Yamazaki S."/>
            <person name="Fujita N."/>
        </authorList>
    </citation>
    <scope>NUCLEOTIDE SEQUENCE [LARGE SCALE GENOMIC DNA]</scope>
    <source>
        <strain evidence="2">NBRC 100426</strain>
    </source>
</reference>
<keyword evidence="3" id="KW-1185">Reference proteome</keyword>
<evidence type="ECO:0000313" key="2">
    <source>
        <dbReference type="EMBL" id="GAB35922.1"/>
    </source>
</evidence>
<dbReference type="STRING" id="1108044.GOOTI_187_00570"/>
<comment type="caution">
    <text evidence="2">The sequence shown here is derived from an EMBL/GenBank/DDBJ whole genome shotgun (WGS) entry which is preliminary data.</text>
</comment>
<feature type="compositionally biased region" description="Polar residues" evidence="1">
    <location>
        <begin position="127"/>
        <end position="141"/>
    </location>
</feature>
<feature type="region of interest" description="Disordered" evidence="1">
    <location>
        <begin position="1"/>
        <end position="22"/>
    </location>
</feature>
<sequence length="148" mass="16431">MVRHRATSSRGIRHPHRRVGTLLPQVRDAIRPLRHLADNGPTTRPSSRPACDPIRDHTDNNPDAPHRRMPTIRPATWPVPPRTTGRDGSGSISHPWHGRRPRTERSRDVLAAPHRPTPRAPRPPSGTGITPVSGTETTQDVHPQPSEP</sequence>
<evidence type="ECO:0000256" key="1">
    <source>
        <dbReference type="SAM" id="MobiDB-lite"/>
    </source>
</evidence>
<proteinExistence type="predicted"/>
<name>H5TR14_GORO1</name>
<protein>
    <submittedName>
        <fullName evidence="2">Uncharacterized protein</fullName>
    </submittedName>
</protein>
<accession>H5TR14</accession>
<dbReference type="Proteomes" id="UP000005038">
    <property type="component" value="Unassembled WGS sequence"/>
</dbReference>
<dbReference type="AlphaFoldDB" id="H5TR14"/>
<feature type="compositionally biased region" description="Basic residues" evidence="1">
    <location>
        <begin position="1"/>
        <end position="19"/>
    </location>
</feature>
<feature type="compositionally biased region" description="Basic and acidic residues" evidence="1">
    <location>
        <begin position="53"/>
        <end position="66"/>
    </location>
</feature>
<dbReference type="EMBL" id="BAFB01000187">
    <property type="protein sequence ID" value="GAB35922.1"/>
    <property type="molecule type" value="Genomic_DNA"/>
</dbReference>
<evidence type="ECO:0000313" key="3">
    <source>
        <dbReference type="Proteomes" id="UP000005038"/>
    </source>
</evidence>